<gene>
    <name evidence="4" type="ORF">ENS19_04265</name>
</gene>
<dbReference type="InterPro" id="IPR001501">
    <property type="entry name" value="Ni-dep_hyd_lsu"/>
</dbReference>
<feature type="binding site" evidence="2">
    <location>
        <position position="58"/>
    </location>
    <ligand>
        <name>Mg(2+)</name>
        <dbReference type="ChEBI" id="CHEBI:18420"/>
    </ligand>
</feature>
<evidence type="ECO:0000259" key="3">
    <source>
        <dbReference type="Pfam" id="PF00346"/>
    </source>
</evidence>
<dbReference type="InterPro" id="IPR029014">
    <property type="entry name" value="NiFe-Hase_large"/>
</dbReference>
<dbReference type="EMBL" id="DSTX01000006">
    <property type="protein sequence ID" value="HFK20478.1"/>
    <property type="molecule type" value="Genomic_DNA"/>
</dbReference>
<comment type="cofactor">
    <cofactor evidence="2">
        <name>Fe cation</name>
        <dbReference type="ChEBI" id="CHEBI:24875"/>
    </cofactor>
</comment>
<reference evidence="4" key="1">
    <citation type="journal article" date="2020" name="mSystems">
        <title>Genome- and Community-Level Interaction Insights into Carbon Utilization and Element Cycling Functions of Hydrothermarchaeota in Hydrothermal Sediment.</title>
        <authorList>
            <person name="Zhou Z."/>
            <person name="Liu Y."/>
            <person name="Xu W."/>
            <person name="Pan J."/>
            <person name="Luo Z.H."/>
            <person name="Li M."/>
        </authorList>
    </citation>
    <scope>NUCLEOTIDE SEQUENCE [LARGE SCALE GENOMIC DNA]</scope>
    <source>
        <strain evidence="4">SpSt-468</strain>
    </source>
</reference>
<keyword evidence="2" id="KW-0533">Nickel</keyword>
<dbReference type="PANTHER" id="PTHR43485:SF1">
    <property type="entry name" value="FORMATE HYDROGENLYASE SUBUNIT 5-RELATED"/>
    <property type="match status" value="1"/>
</dbReference>
<dbReference type="InterPro" id="IPR018194">
    <property type="entry name" value="Ni-dep_hyd_lsu_Ni_BS"/>
</dbReference>
<dbReference type="GO" id="GO:0016651">
    <property type="term" value="F:oxidoreductase activity, acting on NAD(P)H"/>
    <property type="evidence" value="ECO:0007669"/>
    <property type="project" value="InterPro"/>
</dbReference>
<dbReference type="GO" id="GO:0008901">
    <property type="term" value="F:ferredoxin hydrogenase activity"/>
    <property type="evidence" value="ECO:0007669"/>
    <property type="project" value="InterPro"/>
</dbReference>
<feature type="domain" description="NADH-quinone oxidoreductase subunit D" evidence="3">
    <location>
        <begin position="131"/>
        <end position="304"/>
    </location>
</feature>
<comment type="caution">
    <text evidence="4">The sequence shown here is derived from an EMBL/GenBank/DDBJ whole genome shotgun (WGS) entry which is preliminary data.</text>
</comment>
<feature type="binding site" evidence="2">
    <location>
        <position position="80"/>
    </location>
    <ligand>
        <name>Ni(2+)</name>
        <dbReference type="ChEBI" id="CHEBI:49786"/>
    </ligand>
</feature>
<evidence type="ECO:0000313" key="4">
    <source>
        <dbReference type="EMBL" id="HFK20478.1"/>
    </source>
</evidence>
<dbReference type="Gene3D" id="1.10.645.10">
    <property type="entry name" value="Cytochrome-c3 Hydrogenase, chain B"/>
    <property type="match status" value="1"/>
</dbReference>
<evidence type="ECO:0000256" key="2">
    <source>
        <dbReference type="PIRSR" id="PIRSR601501-1"/>
    </source>
</evidence>
<dbReference type="Pfam" id="PF00346">
    <property type="entry name" value="Complex1_49kDa"/>
    <property type="match status" value="1"/>
</dbReference>
<name>A0A7C3J4V6_9CREN</name>
<feature type="binding site" evidence="2">
    <location>
        <position position="370"/>
    </location>
    <ligand>
        <name>Fe cation</name>
        <dbReference type="ChEBI" id="CHEBI:24875"/>
    </ligand>
</feature>
<dbReference type="Pfam" id="PF00374">
    <property type="entry name" value="NiFeSe_Hases"/>
    <property type="match status" value="1"/>
</dbReference>
<protein>
    <recommendedName>
        <fullName evidence="3">NADH-quinone oxidoreductase subunit D domain-containing protein</fullName>
    </recommendedName>
</protein>
<dbReference type="GO" id="GO:0048038">
    <property type="term" value="F:quinone binding"/>
    <property type="evidence" value="ECO:0007669"/>
    <property type="project" value="InterPro"/>
</dbReference>
<dbReference type="GO" id="GO:0016151">
    <property type="term" value="F:nickel cation binding"/>
    <property type="evidence" value="ECO:0007669"/>
    <property type="project" value="InterPro"/>
</dbReference>
<comment type="cofactor">
    <cofactor evidence="2">
        <name>Ni(2+)</name>
        <dbReference type="ChEBI" id="CHEBI:49786"/>
    </cofactor>
</comment>
<proteinExistence type="predicted"/>
<dbReference type="InterPro" id="IPR052197">
    <property type="entry name" value="ComplexI_49kDa-like"/>
</dbReference>
<feature type="binding site" evidence="2">
    <location>
        <position position="367"/>
    </location>
    <ligand>
        <name>Ni(2+)</name>
        <dbReference type="ChEBI" id="CHEBI:49786"/>
    </ligand>
</feature>
<accession>A0A7C3J4V6</accession>
<sequence length="400" mass="45872">MDQKSTQNKDAEKVIEKELSFGPVHPALIEPYRIRLFVNDEIVEDCEININMAYRGIEKLFDGLPVEKALLIAERVCGICSHVHAWNAVRVIEGGLGIHVPERADYIRVLTHEFQRITSHLIFFGHAFEVVGHETFAMRSFLLRESFMDLLQYLGGNRVMPSVPIIGGIRPRADLTEALKKVILERCDQFEVKYADYVRRAVEDPVVMSRLEGIGFMTKDEAIKWHATGPTGRASGWDYDLRKTMKEYKPFDFNVIVLPEGDTKTRVVARALEVLECLKIIRQAVKNLPEGPVANRDWTAKEMKYTEAYDETYRGELMHSYSLDQQGLVRNYKIRTPTITNLAAMEQACIGDHVTEAILTIASCDPCLTCCTRTELVDNQTKRSRFMTEYEIVNKYGWRR</sequence>
<organism evidence="4">
    <name type="scientific">Candidatus Methanomethylicus mesodigestus</name>
    <dbReference type="NCBI Taxonomy" id="1867258"/>
    <lineage>
        <taxon>Archaea</taxon>
        <taxon>Thermoproteota</taxon>
        <taxon>Methanosuratincolia</taxon>
        <taxon>Candidatus Methanomethylicales</taxon>
        <taxon>Candidatus Methanomethylicaceae</taxon>
        <taxon>Candidatus Methanomethylicus</taxon>
    </lineage>
</organism>
<evidence type="ECO:0000256" key="1">
    <source>
        <dbReference type="ARBA" id="ARBA00023002"/>
    </source>
</evidence>
<feature type="binding site" evidence="2">
    <location>
        <position position="80"/>
    </location>
    <ligand>
        <name>Fe cation</name>
        <dbReference type="ChEBI" id="CHEBI:24875"/>
    </ligand>
</feature>
<dbReference type="PROSITE" id="PS00507">
    <property type="entry name" value="NI_HGENASE_L_1"/>
    <property type="match status" value="1"/>
</dbReference>
<dbReference type="PANTHER" id="PTHR43485">
    <property type="entry name" value="HYDROGENASE-4 COMPONENT G"/>
    <property type="match status" value="1"/>
</dbReference>
<dbReference type="SUPFAM" id="SSF56762">
    <property type="entry name" value="HydB/Nqo4-like"/>
    <property type="match status" value="1"/>
</dbReference>
<feature type="binding site" evidence="2">
    <location>
        <position position="334"/>
    </location>
    <ligand>
        <name>Mg(2+)</name>
        <dbReference type="ChEBI" id="CHEBI:18420"/>
    </ligand>
</feature>
<keyword evidence="2" id="KW-0479">Metal-binding</keyword>
<feature type="binding site" evidence="2">
    <location>
        <position position="77"/>
    </location>
    <ligand>
        <name>Ni(2+)</name>
        <dbReference type="ChEBI" id="CHEBI:49786"/>
    </ligand>
</feature>
<dbReference type="GO" id="GO:0051287">
    <property type="term" value="F:NAD binding"/>
    <property type="evidence" value="ECO:0007669"/>
    <property type="project" value="InterPro"/>
</dbReference>
<dbReference type="AlphaFoldDB" id="A0A7C3J4V6"/>
<dbReference type="InterPro" id="IPR001135">
    <property type="entry name" value="NADH_Q_OxRdtase_suD"/>
</dbReference>
<keyword evidence="2" id="KW-0408">Iron</keyword>
<keyword evidence="2" id="KW-0460">Magnesium</keyword>
<keyword evidence="1" id="KW-0560">Oxidoreductase</keyword>